<name>A0A1Z3CEZ3_FUSNP</name>
<evidence type="ECO:0008006" key="4">
    <source>
        <dbReference type="Google" id="ProtNLM"/>
    </source>
</evidence>
<feature type="region of interest" description="Disordered" evidence="1">
    <location>
        <begin position="177"/>
        <end position="200"/>
    </location>
</feature>
<organism evidence="2 3">
    <name type="scientific">Fusobacterium nucleatum subsp. polymorphum</name>
    <name type="common">Fusobacterium polymorphum</name>
    <dbReference type="NCBI Taxonomy" id="76857"/>
    <lineage>
        <taxon>Bacteria</taxon>
        <taxon>Fusobacteriati</taxon>
        <taxon>Fusobacteriota</taxon>
        <taxon>Fusobacteriia</taxon>
        <taxon>Fusobacteriales</taxon>
        <taxon>Fusobacteriaceae</taxon>
        <taxon>Fusobacterium</taxon>
    </lineage>
</organism>
<dbReference type="Proteomes" id="UP000196759">
    <property type="component" value="Chromosome"/>
</dbReference>
<proteinExistence type="predicted"/>
<gene>
    <name evidence="2" type="ORF">CBG50_02010</name>
</gene>
<evidence type="ECO:0000313" key="3">
    <source>
        <dbReference type="Proteomes" id="UP000196759"/>
    </source>
</evidence>
<protein>
    <recommendedName>
        <fullName evidence="4">Replication protein</fullName>
    </recommendedName>
</protein>
<reference evidence="2 3" key="1">
    <citation type="submission" date="2017-06" db="EMBL/GenBank/DDBJ databases">
        <title>Draft genome sequence of Fusobacterium nucleatum subsp. polymorphum KCOM 1260 (=ChDC F218).</title>
        <authorList>
            <person name="Kook J.-K."/>
            <person name="Park S.-N."/>
            <person name="Lim Y.K."/>
            <person name="Roh H."/>
        </authorList>
    </citation>
    <scope>NUCLEOTIDE SEQUENCE [LARGE SCALE GENOMIC DNA]</scope>
    <source>
        <strain evidence="3">KCOM 1260 (ChDC F218)</strain>
    </source>
</reference>
<evidence type="ECO:0000256" key="1">
    <source>
        <dbReference type="SAM" id="MobiDB-lite"/>
    </source>
</evidence>
<dbReference type="EMBL" id="CP021934">
    <property type="protein sequence ID" value="ASC02188.1"/>
    <property type="molecule type" value="Genomic_DNA"/>
</dbReference>
<feature type="compositionally biased region" description="Low complexity" evidence="1">
    <location>
        <begin position="177"/>
        <end position="187"/>
    </location>
</feature>
<accession>A0A1Z3CEZ3</accession>
<keyword evidence="3" id="KW-1185">Reference proteome</keyword>
<dbReference type="RefSeq" id="WP_088336764.1">
    <property type="nucleotide sequence ID" value="NZ_CP021934.1"/>
</dbReference>
<sequence>MAIIKIIKRDCPYVTIDKTGVDDPNLSWAATGLLTYLIGRPGNWKINITHLSSVKTCKETATKSALKELREANYCHYFVVRKNGKISETFYLVFEVPTNYEEVLENYIDLKDGETILYQPVKIEKNTENKTKKKVPQVENQLMEKNTGNKEVLPQVENPLVENLLVENQGLLIKDTTNNRITNNKTTTSEDKKSSSSLKENSLEKETINEFFKKYNLSKITKKNILSLYSKKLITKERIMEVFQVSKEKEWGEGAIYKALKENWNIQSKNTAKKTTVLSEDEARKKIRNRANYYINVFKTNNNFDEAKNNFIEELKQINGFEDLKIEYLKKFENYVNNKENIKNEENKNDIDLSIEKFLNLSEELQDDITKKAEILYDGQPEILNQLKRKSSKNFYLKFIWIEILKTIDKEYPGIDIVGIRGGVR</sequence>
<dbReference type="AlphaFoldDB" id="A0A1Z3CEZ3"/>
<evidence type="ECO:0000313" key="2">
    <source>
        <dbReference type="EMBL" id="ASC02188.1"/>
    </source>
</evidence>